<feature type="compositionally biased region" description="Basic residues" evidence="1">
    <location>
        <begin position="88"/>
        <end position="101"/>
    </location>
</feature>
<proteinExistence type="predicted"/>
<feature type="region of interest" description="Disordered" evidence="1">
    <location>
        <begin position="1"/>
        <end position="33"/>
    </location>
</feature>
<organism evidence="2">
    <name type="scientific">Rhipicephalus zambeziensis</name>
    <dbReference type="NCBI Taxonomy" id="60191"/>
    <lineage>
        <taxon>Eukaryota</taxon>
        <taxon>Metazoa</taxon>
        <taxon>Ecdysozoa</taxon>
        <taxon>Arthropoda</taxon>
        <taxon>Chelicerata</taxon>
        <taxon>Arachnida</taxon>
        <taxon>Acari</taxon>
        <taxon>Parasitiformes</taxon>
        <taxon>Ixodida</taxon>
        <taxon>Ixodoidea</taxon>
        <taxon>Ixodidae</taxon>
        <taxon>Rhipicephalinae</taxon>
        <taxon>Rhipicephalus</taxon>
        <taxon>Rhipicephalus</taxon>
    </lineage>
</organism>
<protein>
    <submittedName>
        <fullName evidence="2">Uncharacterized protein</fullName>
    </submittedName>
</protein>
<evidence type="ECO:0000313" key="2">
    <source>
        <dbReference type="EMBL" id="MAA13162.1"/>
    </source>
</evidence>
<feature type="region of interest" description="Disordered" evidence="1">
    <location>
        <begin position="52"/>
        <end position="135"/>
    </location>
</feature>
<accession>A0A224YH83</accession>
<evidence type="ECO:0000256" key="1">
    <source>
        <dbReference type="SAM" id="MobiDB-lite"/>
    </source>
</evidence>
<reference evidence="2" key="1">
    <citation type="journal article" date="2017" name="Parasit. Vectors">
        <title>Sialotranscriptomics of Rhipicephalus zambeziensis reveals intricate expression profiles of secretory proteins and suggests tight temporal transcriptional regulation during blood-feeding.</title>
        <authorList>
            <person name="de Castro M.H."/>
            <person name="de Klerk D."/>
            <person name="Pienaar R."/>
            <person name="Rees D.J.G."/>
            <person name="Mans B.J."/>
        </authorList>
    </citation>
    <scope>NUCLEOTIDE SEQUENCE</scope>
    <source>
        <tissue evidence="2">Salivary glands</tissue>
    </source>
</reference>
<feature type="compositionally biased region" description="Basic and acidic residues" evidence="1">
    <location>
        <begin position="68"/>
        <end position="86"/>
    </location>
</feature>
<dbReference type="EMBL" id="GFPF01002016">
    <property type="protein sequence ID" value="MAA13162.1"/>
    <property type="molecule type" value="Transcribed_RNA"/>
</dbReference>
<sequence>MAPQKGTDPVLGVLAVSPRRRRTVGSRTQQGGRAVHLVAAVPPLRVLVQHALQHGDQHAGAAVANPAADKRHPPSDHNAHSTDSRTHALTHTHRDTSHRKNNTASAMNLSTSPPDDTSSNTQNKTPMAPGWVPVA</sequence>
<feature type="compositionally biased region" description="Low complexity" evidence="1">
    <location>
        <begin position="110"/>
        <end position="119"/>
    </location>
</feature>
<dbReference type="AlphaFoldDB" id="A0A224YH83"/>
<name>A0A224YH83_9ACAR</name>